<dbReference type="AlphaFoldDB" id="A0AAN6S0I3"/>
<dbReference type="InterPro" id="IPR020846">
    <property type="entry name" value="MFS_dom"/>
</dbReference>
<feature type="transmembrane region" description="Helical" evidence="9">
    <location>
        <begin position="28"/>
        <end position="55"/>
    </location>
</feature>
<organism evidence="11 12">
    <name type="scientific">Diplogelasinospora grovesii</name>
    <dbReference type="NCBI Taxonomy" id="303347"/>
    <lineage>
        <taxon>Eukaryota</taxon>
        <taxon>Fungi</taxon>
        <taxon>Dikarya</taxon>
        <taxon>Ascomycota</taxon>
        <taxon>Pezizomycotina</taxon>
        <taxon>Sordariomycetes</taxon>
        <taxon>Sordariomycetidae</taxon>
        <taxon>Sordariales</taxon>
        <taxon>Diplogelasinosporaceae</taxon>
        <taxon>Diplogelasinospora</taxon>
    </lineage>
</organism>
<keyword evidence="4 9" id="KW-0812">Transmembrane</keyword>
<dbReference type="PANTHER" id="PTHR48022">
    <property type="entry name" value="PLASTIDIC GLUCOSE TRANSPORTER 4"/>
    <property type="match status" value="1"/>
</dbReference>
<dbReference type="EMBL" id="MU853919">
    <property type="protein sequence ID" value="KAK3935538.1"/>
    <property type="molecule type" value="Genomic_DNA"/>
</dbReference>
<dbReference type="PROSITE" id="PS00217">
    <property type="entry name" value="SUGAR_TRANSPORT_2"/>
    <property type="match status" value="1"/>
</dbReference>
<comment type="caution">
    <text evidence="11">The sequence shown here is derived from an EMBL/GenBank/DDBJ whole genome shotgun (WGS) entry which is preliminary data.</text>
</comment>
<dbReference type="InterPro" id="IPR050360">
    <property type="entry name" value="MFS_Sugar_Transporters"/>
</dbReference>
<comment type="similarity">
    <text evidence="2 8">Belongs to the major facilitator superfamily. Sugar transporter (TC 2.A.1.1) family.</text>
</comment>
<feature type="transmembrane region" description="Helical" evidence="9">
    <location>
        <begin position="195"/>
        <end position="218"/>
    </location>
</feature>
<evidence type="ECO:0000313" key="11">
    <source>
        <dbReference type="EMBL" id="KAK3935538.1"/>
    </source>
</evidence>
<name>A0AAN6S0I3_9PEZI</name>
<dbReference type="InterPro" id="IPR036259">
    <property type="entry name" value="MFS_trans_sf"/>
</dbReference>
<feature type="transmembrane region" description="Helical" evidence="9">
    <location>
        <begin position="358"/>
        <end position="380"/>
    </location>
</feature>
<dbReference type="NCBIfam" id="TIGR00879">
    <property type="entry name" value="SP"/>
    <property type="match status" value="1"/>
</dbReference>
<dbReference type="FunFam" id="1.20.1250.20:FF:000026">
    <property type="entry name" value="MFS quinate transporter QutD"/>
    <property type="match status" value="1"/>
</dbReference>
<dbReference type="GO" id="GO:0005351">
    <property type="term" value="F:carbohydrate:proton symporter activity"/>
    <property type="evidence" value="ECO:0007669"/>
    <property type="project" value="TreeGrafter"/>
</dbReference>
<dbReference type="Proteomes" id="UP001303473">
    <property type="component" value="Unassembled WGS sequence"/>
</dbReference>
<feature type="domain" description="Major facilitator superfamily (MFS) profile" evidence="10">
    <location>
        <begin position="31"/>
        <end position="487"/>
    </location>
</feature>
<evidence type="ECO:0000256" key="8">
    <source>
        <dbReference type="RuleBase" id="RU003346"/>
    </source>
</evidence>
<gene>
    <name evidence="11" type="ORF">QBC46DRAFT_323193</name>
</gene>
<evidence type="ECO:0000256" key="1">
    <source>
        <dbReference type="ARBA" id="ARBA00004141"/>
    </source>
</evidence>
<dbReference type="InterPro" id="IPR005828">
    <property type="entry name" value="MFS_sugar_transport-like"/>
</dbReference>
<evidence type="ECO:0000256" key="7">
    <source>
        <dbReference type="ARBA" id="ARBA00023180"/>
    </source>
</evidence>
<dbReference type="Gene3D" id="1.20.1250.20">
    <property type="entry name" value="MFS general substrate transporter like domains"/>
    <property type="match status" value="1"/>
</dbReference>
<feature type="transmembrane region" description="Helical" evidence="9">
    <location>
        <begin position="164"/>
        <end position="183"/>
    </location>
</feature>
<dbReference type="PANTHER" id="PTHR48022:SF21">
    <property type="entry name" value="QUINATE TRANSPORTER, PUTATIVE (AFU_ORTHOLOGUE AFUA_6G06960)-RELATED"/>
    <property type="match status" value="1"/>
</dbReference>
<dbReference type="Pfam" id="PF00083">
    <property type="entry name" value="Sugar_tr"/>
    <property type="match status" value="1"/>
</dbReference>
<dbReference type="InterPro" id="IPR003663">
    <property type="entry name" value="Sugar/inositol_transpt"/>
</dbReference>
<keyword evidence="6 9" id="KW-0472">Membrane</keyword>
<feature type="transmembrane region" description="Helical" evidence="9">
    <location>
        <begin position="392"/>
        <end position="419"/>
    </location>
</feature>
<feature type="transmembrane region" description="Helical" evidence="9">
    <location>
        <begin position="440"/>
        <end position="459"/>
    </location>
</feature>
<keyword evidence="12" id="KW-1185">Reference proteome</keyword>
<comment type="subcellular location">
    <subcellularLocation>
        <location evidence="1">Membrane</location>
        <topology evidence="1">Multi-pass membrane protein</topology>
    </subcellularLocation>
</comment>
<dbReference type="PRINTS" id="PR00171">
    <property type="entry name" value="SUGRTRNSPORT"/>
</dbReference>
<dbReference type="SUPFAM" id="SSF103473">
    <property type="entry name" value="MFS general substrate transporter"/>
    <property type="match status" value="1"/>
</dbReference>
<feature type="transmembrane region" description="Helical" evidence="9">
    <location>
        <begin position="75"/>
        <end position="94"/>
    </location>
</feature>
<evidence type="ECO:0000256" key="4">
    <source>
        <dbReference type="ARBA" id="ARBA00022692"/>
    </source>
</evidence>
<feature type="transmembrane region" description="Helical" evidence="9">
    <location>
        <begin position="465"/>
        <end position="483"/>
    </location>
</feature>
<proteinExistence type="inferred from homology"/>
<feature type="transmembrane region" description="Helical" evidence="9">
    <location>
        <begin position="106"/>
        <end position="126"/>
    </location>
</feature>
<feature type="transmembrane region" description="Helical" evidence="9">
    <location>
        <begin position="333"/>
        <end position="351"/>
    </location>
</feature>
<keyword evidence="7" id="KW-0325">Glycoprotein</keyword>
<keyword evidence="5 9" id="KW-1133">Transmembrane helix</keyword>
<reference evidence="12" key="1">
    <citation type="journal article" date="2023" name="Mol. Phylogenet. Evol.">
        <title>Genome-scale phylogeny and comparative genomics of the fungal order Sordariales.</title>
        <authorList>
            <person name="Hensen N."/>
            <person name="Bonometti L."/>
            <person name="Westerberg I."/>
            <person name="Brannstrom I.O."/>
            <person name="Guillou S."/>
            <person name="Cros-Aarteil S."/>
            <person name="Calhoun S."/>
            <person name="Haridas S."/>
            <person name="Kuo A."/>
            <person name="Mondo S."/>
            <person name="Pangilinan J."/>
            <person name="Riley R."/>
            <person name="LaButti K."/>
            <person name="Andreopoulos B."/>
            <person name="Lipzen A."/>
            <person name="Chen C."/>
            <person name="Yan M."/>
            <person name="Daum C."/>
            <person name="Ng V."/>
            <person name="Clum A."/>
            <person name="Steindorff A."/>
            <person name="Ohm R.A."/>
            <person name="Martin F."/>
            <person name="Silar P."/>
            <person name="Natvig D.O."/>
            <person name="Lalanne C."/>
            <person name="Gautier V."/>
            <person name="Ament-Velasquez S.L."/>
            <person name="Kruys A."/>
            <person name="Hutchinson M.I."/>
            <person name="Powell A.J."/>
            <person name="Barry K."/>
            <person name="Miller A.N."/>
            <person name="Grigoriev I.V."/>
            <person name="Debuchy R."/>
            <person name="Gladieux P."/>
            <person name="Hiltunen Thoren M."/>
            <person name="Johannesson H."/>
        </authorList>
    </citation>
    <scope>NUCLEOTIDE SEQUENCE [LARGE SCALE GENOMIC DNA]</scope>
    <source>
        <strain evidence="12">CBS 340.73</strain>
    </source>
</reference>
<evidence type="ECO:0000256" key="2">
    <source>
        <dbReference type="ARBA" id="ARBA00010992"/>
    </source>
</evidence>
<dbReference type="GO" id="GO:0016020">
    <property type="term" value="C:membrane"/>
    <property type="evidence" value="ECO:0007669"/>
    <property type="project" value="UniProtKB-SubCell"/>
</dbReference>
<evidence type="ECO:0000313" key="12">
    <source>
        <dbReference type="Proteomes" id="UP001303473"/>
    </source>
</evidence>
<accession>A0AAN6S0I3</accession>
<evidence type="ECO:0000256" key="6">
    <source>
        <dbReference type="ARBA" id="ARBA00023136"/>
    </source>
</evidence>
<protein>
    <submittedName>
        <fullName evidence="11">MFS quinate transporter</fullName>
    </submittedName>
</protein>
<feature type="transmembrane region" description="Helical" evidence="9">
    <location>
        <begin position="132"/>
        <end position="152"/>
    </location>
</feature>
<evidence type="ECO:0000256" key="9">
    <source>
        <dbReference type="SAM" id="Phobius"/>
    </source>
</evidence>
<sequence length="530" mass="57878">MGGYNFLRTVVRNDAIALDPPEVYNWRVFALAAAACFGGTLFGMDTGIIGGVLTMPDFKAEFGLNGLSKTDAANLSANLVTTMQAGAFAGALLANPLAGKLGRKPGLLIVALFAFIGGILQAFSYGNFACFYVGRFVEGLGLGGATMMAPTYVAENSPRGIRGLLIGFYQLFETMGAMVAFFIDYGALLNISGHGAWMVPLAMQSLPPVLIFVSILFCPESPRWLASKDNWDKASEVLSQVRHLPVEHPYVQQELLELRTQLEEERRSVHGTGFWATQKECWLVPGNRKRALMSIGLMVCQQWTGTNAINYYAPTIFTALGITGNANSLLATGVYGIVKMVSCGLFITFLADTLGRRWSFVWTGFAMSFCMFYLGFYVRFDPPVDGAAIPAAGYVALVMVYLFAAAFQFGWGPVCWIYVSEIPTNRLRGYNVSLAAATQWLFNLVVARVSPVMLVSAGAHGYGTYFIYACFCFAMAVIAYWVPETKGISLERMDELFGTADFSGLEDVGKAAKQVHDEEEKGVTENRERL</sequence>
<evidence type="ECO:0000256" key="5">
    <source>
        <dbReference type="ARBA" id="ARBA00022989"/>
    </source>
</evidence>
<keyword evidence="3 8" id="KW-0813">Transport</keyword>
<dbReference type="InterPro" id="IPR005829">
    <property type="entry name" value="Sugar_transporter_CS"/>
</dbReference>
<dbReference type="PROSITE" id="PS50850">
    <property type="entry name" value="MFS"/>
    <property type="match status" value="1"/>
</dbReference>
<evidence type="ECO:0000256" key="3">
    <source>
        <dbReference type="ARBA" id="ARBA00022448"/>
    </source>
</evidence>
<evidence type="ECO:0000259" key="10">
    <source>
        <dbReference type="PROSITE" id="PS50850"/>
    </source>
</evidence>